<comment type="caution">
    <text evidence="4">The sequence shown here is derived from an EMBL/GenBank/DDBJ whole genome shotgun (WGS) entry which is preliminary data.</text>
</comment>
<dbReference type="PANTHER" id="PTHR16222">
    <property type="entry name" value="ADP-RIBOSYLGLYCOHYDROLASE"/>
    <property type="match status" value="1"/>
</dbReference>
<evidence type="ECO:0000313" key="5">
    <source>
        <dbReference type="Proteomes" id="UP000265419"/>
    </source>
</evidence>
<evidence type="ECO:0000256" key="3">
    <source>
        <dbReference type="PIRSR" id="PIRSR605502-1"/>
    </source>
</evidence>
<evidence type="ECO:0000256" key="1">
    <source>
        <dbReference type="ARBA" id="ARBA00010702"/>
    </source>
</evidence>
<comment type="cofactor">
    <cofactor evidence="3">
        <name>Mg(2+)</name>
        <dbReference type="ChEBI" id="CHEBI:18420"/>
    </cofactor>
    <text evidence="3">Binds 2 magnesium ions per subunit.</text>
</comment>
<protein>
    <submittedName>
        <fullName evidence="4">ADP-ribosylglycohydrolase family protein</fullName>
    </submittedName>
</protein>
<dbReference type="AlphaFoldDB" id="A0A399JDZ1"/>
<dbReference type="InterPro" id="IPR005502">
    <property type="entry name" value="Ribosyl_crysJ1"/>
</dbReference>
<keyword evidence="5" id="KW-1185">Reference proteome</keyword>
<feature type="binding site" evidence="3">
    <location>
        <position position="261"/>
    </location>
    <ligand>
        <name>Mg(2+)</name>
        <dbReference type="ChEBI" id="CHEBI:18420"/>
        <label>1</label>
    </ligand>
</feature>
<feature type="binding site" evidence="3">
    <location>
        <position position="262"/>
    </location>
    <ligand>
        <name>Mg(2+)</name>
        <dbReference type="ChEBI" id="CHEBI:18420"/>
        <label>1</label>
    </ligand>
</feature>
<dbReference type="Proteomes" id="UP000265419">
    <property type="component" value="Unassembled WGS sequence"/>
</dbReference>
<feature type="binding site" evidence="3">
    <location>
        <position position="53"/>
    </location>
    <ligand>
        <name>Mg(2+)</name>
        <dbReference type="ChEBI" id="CHEBI:18420"/>
        <label>1</label>
    </ligand>
</feature>
<reference evidence="4 5" key="1">
    <citation type="submission" date="2018-07" db="EMBL/GenBank/DDBJ databases">
        <title>Arthrobacter sp. nov., isolated from raw cow's milk with high bacterial count.</title>
        <authorList>
            <person name="Hahne J."/>
            <person name="Isele D."/>
            <person name="Lipski A."/>
        </authorList>
    </citation>
    <scope>NUCLEOTIDE SEQUENCE [LARGE SCALE GENOMIC DNA]</scope>
    <source>
        <strain evidence="4 5">JZ R-35</strain>
    </source>
</reference>
<dbReference type="SUPFAM" id="SSF101478">
    <property type="entry name" value="ADP-ribosylglycohydrolase"/>
    <property type="match status" value="1"/>
</dbReference>
<dbReference type="GO" id="GO:0016787">
    <property type="term" value="F:hydrolase activity"/>
    <property type="evidence" value="ECO:0007669"/>
    <property type="project" value="UniProtKB-KW"/>
</dbReference>
<keyword evidence="3" id="KW-0460">Magnesium</keyword>
<feature type="binding site" evidence="3">
    <location>
        <position position="55"/>
    </location>
    <ligand>
        <name>Mg(2+)</name>
        <dbReference type="ChEBI" id="CHEBI:18420"/>
        <label>1</label>
    </ligand>
</feature>
<feature type="binding site" evidence="3">
    <location>
        <position position="54"/>
    </location>
    <ligand>
        <name>Mg(2+)</name>
        <dbReference type="ChEBI" id="CHEBI:18420"/>
        <label>1</label>
    </ligand>
</feature>
<keyword evidence="2 4" id="KW-0378">Hydrolase</keyword>
<keyword evidence="3" id="KW-0479">Metal-binding</keyword>
<proteinExistence type="inferred from homology"/>
<gene>
    <name evidence="4" type="ORF">DWB68_05415</name>
</gene>
<dbReference type="InterPro" id="IPR036705">
    <property type="entry name" value="Ribosyl_crysJ1_sf"/>
</dbReference>
<dbReference type="GO" id="GO:0046872">
    <property type="term" value="F:metal ion binding"/>
    <property type="evidence" value="ECO:0007669"/>
    <property type="project" value="UniProtKB-KW"/>
</dbReference>
<sequence>MLDELALDRALGVVWASAVGDALGAPYEFQPSLPDSTPVELKAGGPWERGEWTDDTSMSVPILRELAAGHALEDPAALGRIVAEWQDWSLGAKDVGIQTRAVLSLVRTPTEAVARASSYRVHLENGNRSAGNGSLMRTGPVALGYLGLGVEDTVAKAAARVSELTHFEQDATQACVLWSLAIRHAVLTGRLDVRGQLPHLGQDAAARWGALLDEAEAKQPRDFPNNGWVVHALQAAYSALRHGDGLLDTLERAVRCGHDTDTVAAIAGSLAGAVYGAAALPSEYVSALHGWPGLDAGGLQDLVLATVNGEHVRGAGG</sequence>
<dbReference type="PANTHER" id="PTHR16222:SF24">
    <property type="entry name" value="ADP-RIBOSYLHYDROLASE ARH3"/>
    <property type="match status" value="1"/>
</dbReference>
<dbReference type="Pfam" id="PF03747">
    <property type="entry name" value="ADP_ribosyl_GH"/>
    <property type="match status" value="1"/>
</dbReference>
<dbReference type="RefSeq" id="WP_119424128.1">
    <property type="nucleotide sequence ID" value="NZ_QQXK01000008.1"/>
</dbReference>
<feature type="binding site" evidence="3">
    <location>
        <position position="259"/>
    </location>
    <ligand>
        <name>Mg(2+)</name>
        <dbReference type="ChEBI" id="CHEBI:18420"/>
        <label>1</label>
    </ligand>
</feature>
<accession>A0A399JDZ1</accession>
<evidence type="ECO:0000313" key="4">
    <source>
        <dbReference type="EMBL" id="RII42777.1"/>
    </source>
</evidence>
<comment type="similarity">
    <text evidence="1">Belongs to the ADP-ribosylglycohydrolase family.</text>
</comment>
<dbReference type="Gene3D" id="1.10.4080.10">
    <property type="entry name" value="ADP-ribosylation/Crystallin J1"/>
    <property type="match status" value="1"/>
</dbReference>
<organism evidence="4 5">
    <name type="scientific">Galactobacter valiniphilus</name>
    <dbReference type="NCBI Taxonomy" id="2676122"/>
    <lineage>
        <taxon>Bacteria</taxon>
        <taxon>Bacillati</taxon>
        <taxon>Actinomycetota</taxon>
        <taxon>Actinomycetes</taxon>
        <taxon>Micrococcales</taxon>
        <taxon>Micrococcaceae</taxon>
        <taxon>Galactobacter</taxon>
    </lineage>
</organism>
<name>A0A399JDZ1_9MICC</name>
<evidence type="ECO:0000256" key="2">
    <source>
        <dbReference type="ARBA" id="ARBA00022801"/>
    </source>
</evidence>
<dbReference type="InterPro" id="IPR050792">
    <property type="entry name" value="ADP-ribosylglycohydrolase"/>
</dbReference>
<dbReference type="EMBL" id="QQXK01000008">
    <property type="protein sequence ID" value="RII42777.1"/>
    <property type="molecule type" value="Genomic_DNA"/>
</dbReference>